<feature type="compositionally biased region" description="Basic and acidic residues" evidence="1">
    <location>
        <begin position="66"/>
        <end position="75"/>
    </location>
</feature>
<reference evidence="3" key="1">
    <citation type="journal article" date="2019" name="Int. J. Syst. Evol. Microbiol.">
        <title>The Global Catalogue of Microorganisms (GCM) 10K type strain sequencing project: providing services to taxonomists for standard genome sequencing and annotation.</title>
        <authorList>
            <consortium name="The Broad Institute Genomics Platform"/>
            <consortium name="The Broad Institute Genome Sequencing Center for Infectious Disease"/>
            <person name="Wu L."/>
            <person name="Ma J."/>
        </authorList>
    </citation>
    <scope>NUCLEOTIDE SEQUENCE [LARGE SCALE GENOMIC DNA]</scope>
    <source>
        <strain evidence="3">CGMCC 4.7680</strain>
    </source>
</reference>
<proteinExistence type="predicted"/>
<comment type="caution">
    <text evidence="2">The sequence shown here is derived from an EMBL/GenBank/DDBJ whole genome shotgun (WGS) entry which is preliminary data.</text>
</comment>
<dbReference type="EMBL" id="BNAW01000052">
    <property type="protein sequence ID" value="GHG41933.1"/>
    <property type="molecule type" value="Genomic_DNA"/>
</dbReference>
<name>A0ABQ3KXI9_9PSEU</name>
<feature type="compositionally biased region" description="Polar residues" evidence="1">
    <location>
        <begin position="51"/>
        <end position="60"/>
    </location>
</feature>
<keyword evidence="3" id="KW-1185">Reference proteome</keyword>
<accession>A0ABQ3KXI9</accession>
<gene>
    <name evidence="2" type="ORF">GCM10017567_74590</name>
</gene>
<sequence>MADVEVGLGAVVGDEHLTVLERVHRPGVDVEIGVELLHRDAKPARGKELTQAGSRESLTQRGGDASGDKDVLGCP</sequence>
<feature type="region of interest" description="Disordered" evidence="1">
    <location>
        <begin position="41"/>
        <end position="75"/>
    </location>
</feature>
<evidence type="ECO:0000256" key="1">
    <source>
        <dbReference type="SAM" id="MobiDB-lite"/>
    </source>
</evidence>
<evidence type="ECO:0000313" key="2">
    <source>
        <dbReference type="EMBL" id="GHG41933.1"/>
    </source>
</evidence>
<protein>
    <submittedName>
        <fullName evidence="2">Uncharacterized protein</fullName>
    </submittedName>
</protein>
<evidence type="ECO:0000313" key="3">
    <source>
        <dbReference type="Proteomes" id="UP000649955"/>
    </source>
</evidence>
<dbReference type="Proteomes" id="UP000649955">
    <property type="component" value="Unassembled WGS sequence"/>
</dbReference>
<organism evidence="2 3">
    <name type="scientific">Amycolatopsis bullii</name>
    <dbReference type="NCBI Taxonomy" id="941987"/>
    <lineage>
        <taxon>Bacteria</taxon>
        <taxon>Bacillati</taxon>
        <taxon>Actinomycetota</taxon>
        <taxon>Actinomycetes</taxon>
        <taxon>Pseudonocardiales</taxon>
        <taxon>Pseudonocardiaceae</taxon>
        <taxon>Amycolatopsis</taxon>
    </lineage>
</organism>